<evidence type="ECO:0000256" key="7">
    <source>
        <dbReference type="PROSITE-ProRule" id="PRU00023"/>
    </source>
</evidence>
<feature type="transmembrane region" description="Helical" evidence="8">
    <location>
        <begin position="451"/>
        <end position="470"/>
    </location>
</feature>
<keyword evidence="8" id="KW-0472">Membrane</keyword>
<dbReference type="SMART" id="SM00248">
    <property type="entry name" value="ANK"/>
    <property type="match status" value="5"/>
</dbReference>
<dbReference type="InterPro" id="IPR036770">
    <property type="entry name" value="Ankyrin_rpt-contain_sf"/>
</dbReference>
<feature type="transmembrane region" description="Helical" evidence="8">
    <location>
        <begin position="507"/>
        <end position="526"/>
    </location>
</feature>
<dbReference type="Pfam" id="PF13857">
    <property type="entry name" value="Ank_5"/>
    <property type="match status" value="1"/>
</dbReference>
<dbReference type="EMBL" id="OV121133">
    <property type="protein sequence ID" value="CAH0550226.1"/>
    <property type="molecule type" value="Genomic_DNA"/>
</dbReference>
<evidence type="ECO:0000256" key="5">
    <source>
        <dbReference type="ARBA" id="ARBA00023065"/>
    </source>
</evidence>
<dbReference type="Gene3D" id="1.10.287.70">
    <property type="match status" value="1"/>
</dbReference>
<keyword evidence="3" id="KW-0677">Repeat</keyword>
<keyword evidence="8" id="KW-1133">Transmembrane helix</keyword>
<evidence type="ECO:0000313" key="9">
    <source>
        <dbReference type="EMBL" id="CAH0550226.1"/>
    </source>
</evidence>
<name>A0A9P0AWQ0_BRAAE</name>
<keyword evidence="8" id="KW-0812">Transmembrane</keyword>
<dbReference type="PROSITE" id="PS50297">
    <property type="entry name" value="ANK_REP_REGION"/>
    <property type="match status" value="1"/>
</dbReference>
<dbReference type="OrthoDB" id="6754445at2759"/>
<evidence type="ECO:0000313" key="10">
    <source>
        <dbReference type="Proteomes" id="UP001154078"/>
    </source>
</evidence>
<proteinExistence type="predicted"/>
<evidence type="ECO:0000256" key="3">
    <source>
        <dbReference type="ARBA" id="ARBA00022737"/>
    </source>
</evidence>
<feature type="transmembrane region" description="Helical" evidence="8">
    <location>
        <begin position="547"/>
        <end position="566"/>
    </location>
</feature>
<keyword evidence="6" id="KW-0407">Ion channel</keyword>
<evidence type="ECO:0000256" key="4">
    <source>
        <dbReference type="ARBA" id="ARBA00023043"/>
    </source>
</evidence>
<accession>A0A9P0AWQ0</accession>
<dbReference type="GO" id="GO:1902495">
    <property type="term" value="C:transmembrane transporter complex"/>
    <property type="evidence" value="ECO:0007669"/>
    <property type="project" value="TreeGrafter"/>
</dbReference>
<dbReference type="SUPFAM" id="SSF48403">
    <property type="entry name" value="Ankyrin repeat"/>
    <property type="match status" value="1"/>
</dbReference>
<organism evidence="9 10">
    <name type="scientific">Brassicogethes aeneus</name>
    <name type="common">Rape pollen beetle</name>
    <name type="synonym">Meligethes aeneus</name>
    <dbReference type="NCBI Taxonomy" id="1431903"/>
    <lineage>
        <taxon>Eukaryota</taxon>
        <taxon>Metazoa</taxon>
        <taxon>Ecdysozoa</taxon>
        <taxon>Arthropoda</taxon>
        <taxon>Hexapoda</taxon>
        <taxon>Insecta</taxon>
        <taxon>Pterygota</taxon>
        <taxon>Neoptera</taxon>
        <taxon>Endopterygota</taxon>
        <taxon>Coleoptera</taxon>
        <taxon>Polyphaga</taxon>
        <taxon>Cucujiformia</taxon>
        <taxon>Nitidulidae</taxon>
        <taxon>Meligethinae</taxon>
        <taxon>Brassicogethes</taxon>
    </lineage>
</organism>
<evidence type="ECO:0000256" key="6">
    <source>
        <dbReference type="ARBA" id="ARBA00023303"/>
    </source>
</evidence>
<feature type="transmembrane region" description="Helical" evidence="8">
    <location>
        <begin position="426"/>
        <end position="445"/>
    </location>
</feature>
<dbReference type="PROSITE" id="PS50088">
    <property type="entry name" value="ANK_REPEAT"/>
    <property type="match status" value="1"/>
</dbReference>
<keyword evidence="1" id="KW-0813">Transport</keyword>
<evidence type="ECO:0000256" key="2">
    <source>
        <dbReference type="ARBA" id="ARBA00022606"/>
    </source>
</evidence>
<dbReference type="InterPro" id="IPR002110">
    <property type="entry name" value="Ankyrin_rpt"/>
</dbReference>
<evidence type="ECO:0000256" key="1">
    <source>
        <dbReference type="ARBA" id="ARBA00022448"/>
    </source>
</evidence>
<feature type="transmembrane region" description="Helical" evidence="8">
    <location>
        <begin position="607"/>
        <end position="627"/>
    </location>
</feature>
<protein>
    <submittedName>
        <fullName evidence="9">Uncharacterized protein</fullName>
    </submittedName>
</protein>
<keyword evidence="10" id="KW-1185">Reference proteome</keyword>
<dbReference type="Gene3D" id="1.25.40.20">
    <property type="entry name" value="Ankyrin repeat-containing domain"/>
    <property type="match status" value="2"/>
</dbReference>
<dbReference type="PANTHER" id="PTHR47143:SF4">
    <property type="entry name" value="TRANSIENT RECEPTOR POTENTIAL CATION CHANNEL PROTEIN PAINLESS"/>
    <property type="match status" value="1"/>
</dbReference>
<dbReference type="InterPro" id="IPR052076">
    <property type="entry name" value="TRP_cation_channel"/>
</dbReference>
<dbReference type="Proteomes" id="UP001154078">
    <property type="component" value="Chromosome 2"/>
</dbReference>
<keyword evidence="2" id="KW-0716">Sensory transduction</keyword>
<reference evidence="9" key="1">
    <citation type="submission" date="2021-12" db="EMBL/GenBank/DDBJ databases">
        <authorList>
            <person name="King R."/>
        </authorList>
    </citation>
    <scope>NUCLEOTIDE SEQUENCE</scope>
</reference>
<dbReference type="GO" id="GO:0022857">
    <property type="term" value="F:transmembrane transporter activity"/>
    <property type="evidence" value="ECO:0007669"/>
    <property type="project" value="TreeGrafter"/>
</dbReference>
<gene>
    <name evidence="9" type="ORF">MELIAE_LOCUS3093</name>
</gene>
<feature type="repeat" description="ANK" evidence="7">
    <location>
        <begin position="307"/>
        <end position="339"/>
    </location>
</feature>
<feature type="transmembrane region" description="Helical" evidence="8">
    <location>
        <begin position="482"/>
        <end position="501"/>
    </location>
</feature>
<sequence length="783" mass="91385">MEEESIIEIIDHDSDSQSSTFALESKLQKTTEKGNKVEVIQILTQNPNLLDAKIFRIYKSILHYYYQKNDREMVEEIIRIGYEKSRDPFYAVASCEASPSLNKNETKEGDTPLMFLLKYGQYNHKDFMQHLNMLLTEINMNKMDYYHKTPLMIAQQKNATDVVELLKKKNVLVDVLTELFNLIIQKKSTEFGELLSHNMHLKNCDDGENTLLQLSIIYCPNITTFLLSIDVDVNRTTERSNKFPPILLAALFDEEQIFHALVNNKTLKISQDLFCSFLIYRSNKVKPKYVKTLLECDNLDVNYTTKQDNTPLHYAIIFHHTDATKSLLKRGASLTKKNKNGKTCLSMINPSVLHEYLDSCIVFDNFNNDIRCARYKIVFNFQNIVDRNDEIDLVRKMGSKNSLRNIFNHPLVEILIHMKWHLAKPLFIASVILRFIYYLLITILLVSKIHYPIFIGMIVLGQAIITYNFLYIKDYKKNNVHGFFEALLLLNLLSQLIILLINFEIKSLEPFAYVIMSIIFTLHIGYHPNLSKWAAMLQMVCKTFFKLFCLFFIPILAFTLGFYQLFYKNKPFKNIQVSLFTVLVMLTGEFDANDNFVNDSVDFFDQVFFISFLILMTVILMNFWTAVTVSDISKLEKDSATVAAKHTLGFLQFAEKVYRTSLYRFIEKTLCLKAPFLSANCLSEKRSKNCKKFIQNNKKETICKVECHINRQKMFTNNLDTFKLNSHLVCRVFEFYEHRKKNKLALKNEQELRNEIRTINHILERLEARVAALTPLTRNHSVP</sequence>
<dbReference type="GO" id="GO:0034220">
    <property type="term" value="P:monoatomic ion transmembrane transport"/>
    <property type="evidence" value="ECO:0007669"/>
    <property type="project" value="UniProtKB-KW"/>
</dbReference>
<dbReference type="PANTHER" id="PTHR47143">
    <property type="entry name" value="TRANSIENT RECEPTOR POTENTIAL CATION CHANNEL PROTEIN PAINLESS"/>
    <property type="match status" value="1"/>
</dbReference>
<keyword evidence="4 7" id="KW-0040">ANK repeat</keyword>
<evidence type="ECO:0000256" key="8">
    <source>
        <dbReference type="SAM" id="Phobius"/>
    </source>
</evidence>
<dbReference type="AlphaFoldDB" id="A0A9P0AWQ0"/>
<keyword evidence="5" id="KW-0406">Ion transport</keyword>
<dbReference type="Pfam" id="PF12796">
    <property type="entry name" value="Ank_2"/>
    <property type="match status" value="1"/>
</dbReference>